<dbReference type="GO" id="GO:0031053">
    <property type="term" value="P:primary miRNA processing"/>
    <property type="evidence" value="ECO:0007669"/>
    <property type="project" value="TreeGrafter"/>
</dbReference>
<dbReference type="AlphaFoldDB" id="A0A815B295"/>
<reference evidence="3" key="1">
    <citation type="submission" date="2021-02" db="EMBL/GenBank/DDBJ databases">
        <authorList>
            <person name="Nowell W R."/>
        </authorList>
    </citation>
    <scope>NUCLEOTIDE SEQUENCE</scope>
</reference>
<feature type="compositionally biased region" description="Gly residues" evidence="1">
    <location>
        <begin position="107"/>
        <end position="119"/>
    </location>
</feature>
<evidence type="ECO:0000313" key="3">
    <source>
        <dbReference type="EMBL" id="CAF1262034.1"/>
    </source>
</evidence>
<feature type="domain" description="SERRATE/Ars2 N-terminal" evidence="2">
    <location>
        <begin position="151"/>
        <end position="242"/>
    </location>
</feature>
<evidence type="ECO:0000259" key="2">
    <source>
        <dbReference type="Pfam" id="PF12066"/>
    </source>
</evidence>
<protein>
    <recommendedName>
        <fullName evidence="2">SERRATE/Ars2 N-terminal domain-containing protein</fullName>
    </recommendedName>
</protein>
<evidence type="ECO:0000256" key="1">
    <source>
        <dbReference type="SAM" id="MobiDB-lite"/>
    </source>
</evidence>
<evidence type="ECO:0000313" key="5">
    <source>
        <dbReference type="Proteomes" id="UP000663832"/>
    </source>
</evidence>
<comment type="caution">
    <text evidence="3">The sequence shown here is derived from an EMBL/GenBank/DDBJ whole genome shotgun (WGS) entry which is preliminary data.</text>
</comment>
<proteinExistence type="predicted"/>
<feature type="region of interest" description="Disordered" evidence="1">
    <location>
        <begin position="1"/>
        <end position="145"/>
    </location>
</feature>
<dbReference type="InterPro" id="IPR021933">
    <property type="entry name" value="SERRATE/Ars2_N"/>
</dbReference>
<sequence>MGDSDDDFDSRRNRDKFRRERDDFGGNRGNHNRGGGEWNDGRDRPNQFRRQYPGGPPPGRDFPPRYNRSPARYDMSPPQNKRFRRDWDGSDQPPSHFDPPGGSPYFHGGGGGGGGGGGFHPNFPLNAPSNTDQLTKESTDSTTQPPLLSFKNFLLDQDDNIDQEEAVKRYNVYKTDFKKTQIAEFFTAHKDEEWFKYKYHPDEYPKRREEQRQIIKKRLEIFMDLYNKGYLTDVSVDIDSQRALT</sequence>
<name>A0A815B295_9BILA</name>
<accession>A0A815B295</accession>
<dbReference type="Pfam" id="PF12066">
    <property type="entry name" value="SERRATE_Ars2_N"/>
    <property type="match status" value="1"/>
</dbReference>
<dbReference type="EMBL" id="CAJNOM010000232">
    <property type="protein sequence ID" value="CAF1262034.1"/>
    <property type="molecule type" value="Genomic_DNA"/>
</dbReference>
<feature type="non-terminal residue" evidence="3">
    <location>
        <position position="1"/>
    </location>
</feature>
<gene>
    <name evidence="4" type="ORF">BJG266_LOCUS31451</name>
    <name evidence="3" type="ORF">QVE165_LOCUS29103</name>
</gene>
<dbReference type="Proteomes" id="UP000663832">
    <property type="component" value="Unassembled WGS sequence"/>
</dbReference>
<keyword evidence="5" id="KW-1185">Reference proteome</keyword>
<dbReference type="PANTHER" id="PTHR13165:SF0">
    <property type="entry name" value="SERRATE RNA EFFECTOR MOLECULE HOMOLOG"/>
    <property type="match status" value="1"/>
</dbReference>
<dbReference type="EMBL" id="CAJNOI010000464">
    <property type="protein sequence ID" value="CAF1285642.1"/>
    <property type="molecule type" value="Genomic_DNA"/>
</dbReference>
<dbReference type="InterPro" id="IPR039727">
    <property type="entry name" value="SE/Ars2"/>
</dbReference>
<dbReference type="GO" id="GO:0016604">
    <property type="term" value="C:nuclear body"/>
    <property type="evidence" value="ECO:0007669"/>
    <property type="project" value="TreeGrafter"/>
</dbReference>
<dbReference type="OrthoDB" id="342064at2759"/>
<evidence type="ECO:0000313" key="4">
    <source>
        <dbReference type="EMBL" id="CAF1285642.1"/>
    </source>
</evidence>
<feature type="compositionally biased region" description="Basic and acidic residues" evidence="1">
    <location>
        <begin position="9"/>
        <end position="25"/>
    </location>
</feature>
<organism evidence="3 5">
    <name type="scientific">Adineta steineri</name>
    <dbReference type="NCBI Taxonomy" id="433720"/>
    <lineage>
        <taxon>Eukaryota</taxon>
        <taxon>Metazoa</taxon>
        <taxon>Spiralia</taxon>
        <taxon>Gnathifera</taxon>
        <taxon>Rotifera</taxon>
        <taxon>Eurotatoria</taxon>
        <taxon>Bdelloidea</taxon>
        <taxon>Adinetida</taxon>
        <taxon>Adinetidae</taxon>
        <taxon>Adineta</taxon>
    </lineage>
</organism>
<feature type="compositionally biased region" description="Gly residues" evidence="1">
    <location>
        <begin position="26"/>
        <end position="38"/>
    </location>
</feature>
<dbReference type="Proteomes" id="UP000663877">
    <property type="component" value="Unassembled WGS sequence"/>
</dbReference>
<dbReference type="PANTHER" id="PTHR13165">
    <property type="entry name" value="ARSENITE-RESISTANCE PROTEIN 2"/>
    <property type="match status" value="1"/>
</dbReference>